<evidence type="ECO:0000313" key="2">
    <source>
        <dbReference type="Proteomes" id="UP001207468"/>
    </source>
</evidence>
<accession>A0ACC0UJR4</accession>
<sequence length="176" mass="19120">MHRKPAPVPQQDFVGFIASLRMSLPTVAMIAQEILLLYTLWERYSGAAPESGLGVSAASGVCAGDDVVTPVFLTQLLLCMREACLVGLAHPASGQPMATDKRLGRTQAGHPSPQSWAMSCAVFYLDCNQKNTSVSCLGLRTVPVYLRLCNGYDPSSFKTRRSTGSITIQYERLNSY</sequence>
<dbReference type="Proteomes" id="UP001207468">
    <property type="component" value="Unassembled WGS sequence"/>
</dbReference>
<name>A0ACC0UJR4_9AGAM</name>
<reference evidence="1" key="1">
    <citation type="submission" date="2021-03" db="EMBL/GenBank/DDBJ databases">
        <title>Evolutionary priming and transition to the ectomycorrhizal habit in an iconic lineage of mushroom-forming fungi: is preadaptation a requirement?</title>
        <authorList>
            <consortium name="DOE Joint Genome Institute"/>
            <person name="Looney B.P."/>
            <person name="Miyauchi S."/>
            <person name="Morin E."/>
            <person name="Drula E."/>
            <person name="Courty P.E."/>
            <person name="Chicoki N."/>
            <person name="Fauchery L."/>
            <person name="Kohler A."/>
            <person name="Kuo A."/>
            <person name="LaButti K."/>
            <person name="Pangilinan J."/>
            <person name="Lipzen A."/>
            <person name="Riley R."/>
            <person name="Andreopoulos W."/>
            <person name="He G."/>
            <person name="Johnson J."/>
            <person name="Barry K.W."/>
            <person name="Grigoriev I.V."/>
            <person name="Nagy L."/>
            <person name="Hibbett D."/>
            <person name="Henrissat B."/>
            <person name="Matheny P.B."/>
            <person name="Labbe J."/>
            <person name="Martin A.F."/>
        </authorList>
    </citation>
    <scope>NUCLEOTIDE SEQUENCE</scope>
    <source>
        <strain evidence="1">BPL698</strain>
    </source>
</reference>
<protein>
    <submittedName>
        <fullName evidence="1">Uncharacterized protein</fullName>
    </submittedName>
</protein>
<proteinExistence type="predicted"/>
<comment type="caution">
    <text evidence="1">The sequence shown here is derived from an EMBL/GenBank/DDBJ whole genome shotgun (WGS) entry which is preliminary data.</text>
</comment>
<gene>
    <name evidence="1" type="ORF">F5148DRAFT_1170005</name>
</gene>
<evidence type="ECO:0000313" key="1">
    <source>
        <dbReference type="EMBL" id="KAI9511560.1"/>
    </source>
</evidence>
<organism evidence="1 2">
    <name type="scientific">Russula earlei</name>
    <dbReference type="NCBI Taxonomy" id="71964"/>
    <lineage>
        <taxon>Eukaryota</taxon>
        <taxon>Fungi</taxon>
        <taxon>Dikarya</taxon>
        <taxon>Basidiomycota</taxon>
        <taxon>Agaricomycotina</taxon>
        <taxon>Agaricomycetes</taxon>
        <taxon>Russulales</taxon>
        <taxon>Russulaceae</taxon>
        <taxon>Russula</taxon>
    </lineage>
</organism>
<keyword evidence="2" id="KW-1185">Reference proteome</keyword>
<dbReference type="EMBL" id="JAGFNK010000020">
    <property type="protein sequence ID" value="KAI9511560.1"/>
    <property type="molecule type" value="Genomic_DNA"/>
</dbReference>